<dbReference type="Proteomes" id="UP000040453">
    <property type="component" value="Unassembled WGS sequence"/>
</dbReference>
<proteinExistence type="predicted"/>
<dbReference type="RefSeq" id="WP_175296995.1">
    <property type="nucleotide sequence ID" value="NZ_CDGG01000001.1"/>
</dbReference>
<keyword evidence="2" id="KW-1185">Reference proteome</keyword>
<gene>
    <name evidence="1" type="ORF">BN997_00692</name>
</gene>
<protein>
    <submittedName>
        <fullName evidence="1">Uncharacterized protein</fullName>
    </submittedName>
</protein>
<evidence type="ECO:0000313" key="1">
    <source>
        <dbReference type="EMBL" id="CEI80882.1"/>
    </source>
</evidence>
<sequence>MIGVGEMITMVTKTMIDIKEITIVANDVRKNSVIAVTGIIKDKQL</sequence>
<dbReference type="AlphaFoldDB" id="A0A0A1MMI7"/>
<dbReference type="EMBL" id="CDGG01000001">
    <property type="protein sequence ID" value="CEI80882.1"/>
    <property type="molecule type" value="Genomic_DNA"/>
</dbReference>
<reference evidence="1 2" key="1">
    <citation type="submission" date="2014-11" db="EMBL/GenBank/DDBJ databases">
        <authorList>
            <person name="Urmite Genomes Urmite Genomes"/>
        </authorList>
    </citation>
    <scope>NUCLEOTIDE SEQUENCE [LARGE SCALE GENOMIC DNA]</scope>
    <source>
        <strain evidence="1 2">Oc5</strain>
    </source>
</reference>
<organism evidence="1 2">
    <name type="scientific">Oceanobacillus oncorhynchi</name>
    <dbReference type="NCBI Taxonomy" id="545501"/>
    <lineage>
        <taxon>Bacteria</taxon>
        <taxon>Bacillati</taxon>
        <taxon>Bacillota</taxon>
        <taxon>Bacilli</taxon>
        <taxon>Bacillales</taxon>
        <taxon>Bacillaceae</taxon>
        <taxon>Oceanobacillus</taxon>
    </lineage>
</organism>
<name>A0A0A1MMI7_9BACI</name>
<evidence type="ECO:0000313" key="2">
    <source>
        <dbReference type="Proteomes" id="UP000040453"/>
    </source>
</evidence>
<accession>A0A0A1MMI7</accession>